<sequence>MFEDSEEKIVAFKDSFTKFRFRHILKEKSKVKNILKHMLPHAKAGNFQKNNSLEIAMENTITKMFENVLYSKGITQRLTAPYIPKQNGRSEREMGTVFEMAKTFKYANYEVSFPAAT</sequence>
<dbReference type="OrthoDB" id="8051400at2759"/>
<evidence type="ECO:0000259" key="1">
    <source>
        <dbReference type="PROSITE" id="PS50994"/>
    </source>
</evidence>
<dbReference type="InterPro" id="IPR001584">
    <property type="entry name" value="Integrase_cat-core"/>
</dbReference>
<dbReference type="InterPro" id="IPR012337">
    <property type="entry name" value="RNaseH-like_sf"/>
</dbReference>
<reference evidence="2" key="1">
    <citation type="submission" date="2020-08" db="EMBL/GenBank/DDBJ databases">
        <title>Multicomponent nature underlies the extraordinary mechanical properties of spider dragline silk.</title>
        <authorList>
            <person name="Kono N."/>
            <person name="Nakamura H."/>
            <person name="Mori M."/>
            <person name="Yoshida Y."/>
            <person name="Ohtoshi R."/>
            <person name="Malay A.D."/>
            <person name="Moran D.A.P."/>
            <person name="Tomita M."/>
            <person name="Numata K."/>
            <person name="Arakawa K."/>
        </authorList>
    </citation>
    <scope>NUCLEOTIDE SEQUENCE</scope>
</reference>
<dbReference type="InterPro" id="IPR036397">
    <property type="entry name" value="RNaseH_sf"/>
</dbReference>
<dbReference type="AlphaFoldDB" id="A0A8X6Q048"/>
<evidence type="ECO:0000313" key="3">
    <source>
        <dbReference type="Proteomes" id="UP000887013"/>
    </source>
</evidence>
<keyword evidence="3" id="KW-1185">Reference proteome</keyword>
<dbReference type="GO" id="GO:0015074">
    <property type="term" value="P:DNA integration"/>
    <property type="evidence" value="ECO:0007669"/>
    <property type="project" value="InterPro"/>
</dbReference>
<name>A0A8X6Q048_NEPPI</name>
<gene>
    <name evidence="2" type="primary">RF55_25107</name>
    <name evidence="2" type="ORF">NPIL_557311</name>
</gene>
<accession>A0A8X6Q048</accession>
<dbReference type="Gene3D" id="3.30.420.10">
    <property type="entry name" value="Ribonuclease H-like superfamily/Ribonuclease H"/>
    <property type="match status" value="1"/>
</dbReference>
<dbReference type="EMBL" id="BMAW01075133">
    <property type="protein sequence ID" value="GFT95160.1"/>
    <property type="molecule type" value="Genomic_DNA"/>
</dbReference>
<evidence type="ECO:0000313" key="2">
    <source>
        <dbReference type="EMBL" id="GFT95160.1"/>
    </source>
</evidence>
<dbReference type="SUPFAM" id="SSF53098">
    <property type="entry name" value="Ribonuclease H-like"/>
    <property type="match status" value="1"/>
</dbReference>
<dbReference type="GO" id="GO:0003676">
    <property type="term" value="F:nucleic acid binding"/>
    <property type="evidence" value="ECO:0007669"/>
    <property type="project" value="InterPro"/>
</dbReference>
<dbReference type="PROSITE" id="PS50994">
    <property type="entry name" value="INTEGRASE"/>
    <property type="match status" value="1"/>
</dbReference>
<dbReference type="Proteomes" id="UP000887013">
    <property type="component" value="Unassembled WGS sequence"/>
</dbReference>
<proteinExistence type="predicted"/>
<feature type="domain" description="Integrase catalytic" evidence="1">
    <location>
        <begin position="1"/>
        <end position="117"/>
    </location>
</feature>
<protein>
    <submittedName>
        <fullName evidence="2">Retrovirus-related pol polyprotein from transposon tnt 1-94</fullName>
    </submittedName>
</protein>
<comment type="caution">
    <text evidence="2">The sequence shown here is derived from an EMBL/GenBank/DDBJ whole genome shotgun (WGS) entry which is preliminary data.</text>
</comment>
<organism evidence="2 3">
    <name type="scientific">Nephila pilipes</name>
    <name type="common">Giant wood spider</name>
    <name type="synonym">Nephila maculata</name>
    <dbReference type="NCBI Taxonomy" id="299642"/>
    <lineage>
        <taxon>Eukaryota</taxon>
        <taxon>Metazoa</taxon>
        <taxon>Ecdysozoa</taxon>
        <taxon>Arthropoda</taxon>
        <taxon>Chelicerata</taxon>
        <taxon>Arachnida</taxon>
        <taxon>Araneae</taxon>
        <taxon>Araneomorphae</taxon>
        <taxon>Entelegynae</taxon>
        <taxon>Araneoidea</taxon>
        <taxon>Nephilidae</taxon>
        <taxon>Nephila</taxon>
    </lineage>
</organism>